<proteinExistence type="inferred from homology"/>
<dbReference type="PANTHER" id="PTHR37170:SF1">
    <property type="entry name" value="GLUTAREDOXIN-LIKE PROTEIN"/>
    <property type="match status" value="1"/>
</dbReference>
<evidence type="ECO:0000256" key="1">
    <source>
        <dbReference type="ARBA" id="ARBA00007787"/>
    </source>
</evidence>
<organism evidence="3">
    <name type="scientific">Thermosphaera aggregans</name>
    <dbReference type="NCBI Taxonomy" id="54254"/>
    <lineage>
        <taxon>Archaea</taxon>
        <taxon>Thermoproteota</taxon>
        <taxon>Thermoprotei</taxon>
        <taxon>Desulfurococcales</taxon>
        <taxon>Desulfurococcaceae</taxon>
        <taxon>Thermosphaera</taxon>
    </lineage>
</organism>
<name>A0A7C2BK81_9CREN</name>
<comment type="caution">
    <text evidence="3">The sequence shown here is derived from an EMBL/GenBank/DDBJ whole genome shotgun (WGS) entry which is preliminary data.</text>
</comment>
<dbReference type="EMBL" id="DSJT01000005">
    <property type="protein sequence ID" value="HEF87010.1"/>
    <property type="molecule type" value="Genomic_DNA"/>
</dbReference>
<feature type="domain" description="Thioredoxin-like fold" evidence="2">
    <location>
        <begin position="143"/>
        <end position="200"/>
    </location>
</feature>
<dbReference type="InterPro" id="IPR036249">
    <property type="entry name" value="Thioredoxin-like_sf"/>
</dbReference>
<reference evidence="3" key="1">
    <citation type="journal article" date="2020" name="mSystems">
        <title>Genome- and Community-Level Interaction Insights into Carbon Utilization and Element Cycling Functions of Hydrothermarchaeota in Hydrothermal Sediment.</title>
        <authorList>
            <person name="Zhou Z."/>
            <person name="Liu Y."/>
            <person name="Xu W."/>
            <person name="Pan J."/>
            <person name="Luo Z.H."/>
            <person name="Li M."/>
        </authorList>
    </citation>
    <scope>NUCLEOTIDE SEQUENCE [LARGE SCALE GENOMIC DNA]</scope>
    <source>
        <strain evidence="3">SpSt-23</strain>
    </source>
</reference>
<dbReference type="InterPro" id="IPR012336">
    <property type="entry name" value="Thioredoxin-like_fold"/>
</dbReference>
<dbReference type="AlphaFoldDB" id="A0A7C2BK81"/>
<dbReference type="SUPFAM" id="SSF52833">
    <property type="entry name" value="Thioredoxin-like"/>
    <property type="match status" value="1"/>
</dbReference>
<dbReference type="PROSITE" id="PS51354">
    <property type="entry name" value="GLUTAREDOXIN_2"/>
    <property type="match status" value="1"/>
</dbReference>
<evidence type="ECO:0000259" key="2">
    <source>
        <dbReference type="Pfam" id="PF13192"/>
    </source>
</evidence>
<accession>A0A7C2BK81</accession>
<protein>
    <submittedName>
        <fullName evidence="3">Glutaredoxin</fullName>
    </submittedName>
</protein>
<sequence>MSGLFDQETESELKNIFAKWPRNLKDILVIDEDKHEGAHSHENLLDHCHTCDDAVLLAKELTRISEGKLGFNVLRKAEASDFKPRYLPSFIYDTPARNVRYYGLPSGQEFAPFIFAHEYIATKVLKLPEGVLEEVESIDAPLHVKVFVTPECPYCSIVVDFMNQVGIANSNIVVETIEAMENPLEADYYGVQYVPFVSINRIEDYYRYGAKPIEVIPGYLPPEEAVKILSRAARKVRRSF</sequence>
<dbReference type="PANTHER" id="PTHR37170">
    <property type="entry name" value="GLUTAREDOXIN-RELATED"/>
    <property type="match status" value="1"/>
</dbReference>
<dbReference type="Pfam" id="PF13192">
    <property type="entry name" value="Thioredoxin_3"/>
    <property type="match status" value="1"/>
</dbReference>
<evidence type="ECO:0000313" key="3">
    <source>
        <dbReference type="EMBL" id="HEF87010.1"/>
    </source>
</evidence>
<gene>
    <name evidence="3" type="ORF">ENP55_01625</name>
</gene>
<comment type="similarity">
    <text evidence="1">Belongs to the glutaredoxin family.</text>
</comment>
<dbReference type="Gene3D" id="3.40.30.80">
    <property type="match status" value="1"/>
</dbReference>